<dbReference type="AlphaFoldDB" id="A0A9X3F484"/>
<evidence type="ECO:0000313" key="4">
    <source>
        <dbReference type="Proteomes" id="UP001145087"/>
    </source>
</evidence>
<dbReference type="PANTHER" id="PTHR46268">
    <property type="entry name" value="STRESS RESPONSE PROTEIN NHAX"/>
    <property type="match status" value="1"/>
</dbReference>
<dbReference type="SUPFAM" id="SSF52402">
    <property type="entry name" value="Adenine nucleotide alpha hydrolases-like"/>
    <property type="match status" value="2"/>
</dbReference>
<organism evidence="3 4">
    <name type="scientific">Draconibacterium aestuarii</name>
    <dbReference type="NCBI Taxonomy" id="2998507"/>
    <lineage>
        <taxon>Bacteria</taxon>
        <taxon>Pseudomonadati</taxon>
        <taxon>Bacteroidota</taxon>
        <taxon>Bacteroidia</taxon>
        <taxon>Marinilabiliales</taxon>
        <taxon>Prolixibacteraceae</taxon>
        <taxon>Draconibacterium</taxon>
    </lineage>
</organism>
<dbReference type="RefSeq" id="WP_343331875.1">
    <property type="nucleotide sequence ID" value="NZ_JAPOHD010000008.1"/>
</dbReference>
<evidence type="ECO:0000313" key="3">
    <source>
        <dbReference type="EMBL" id="MCY1719537.1"/>
    </source>
</evidence>
<sequence length="372" mass="42998">MENQLITLLRITTPNLGSFVKDKLESHGIEVFFTNEGLSKSDTYNPNEVLLKVKAKHTEKAIEIILRIHKDYDLDKIKEDSGFSDLKKILVPVKLSEDCIELCHYAMSLARKTKAEVKLLYVYADPTINEPDRHTTSWEKYVRMELQEAFNKAQLKLVNFSRDLKKHIPKELFDDVKIHYRMLKGTPVNVITEACKRYHPDVILMGTKAKRKEDGEFYGKTMVKVIEATHYPVLAVPVSATFKGKEKINVMYATNFYDADNTSLNKLLEILKAFDKKIHCVHIDLHDDPHHQEKVDELNKMLAEQYSEHNIKCVLFESDNLVNGFDNFITANDIDIISISKVRHSAFYKMFHSDLSIRLVTTRNVPILIFPV</sequence>
<evidence type="ECO:0000259" key="2">
    <source>
        <dbReference type="Pfam" id="PF00582"/>
    </source>
</evidence>
<gene>
    <name evidence="3" type="ORF">OU798_04240</name>
</gene>
<proteinExistence type="inferred from homology"/>
<reference evidence="3" key="1">
    <citation type="submission" date="2022-11" db="EMBL/GenBank/DDBJ databases">
        <title>Marilongibacter aestuarii gen. nov., sp. nov., isolated from tidal flat sediment.</title>
        <authorList>
            <person name="Jiayan W."/>
        </authorList>
    </citation>
    <scope>NUCLEOTIDE SEQUENCE</scope>
    <source>
        <strain evidence="3">Z1-6</strain>
    </source>
</reference>
<accession>A0A9X3F484</accession>
<keyword evidence="4" id="KW-1185">Reference proteome</keyword>
<feature type="domain" description="UspA" evidence="2">
    <location>
        <begin position="87"/>
        <end position="237"/>
    </location>
</feature>
<dbReference type="EMBL" id="JAPOHD010000008">
    <property type="protein sequence ID" value="MCY1719537.1"/>
    <property type="molecule type" value="Genomic_DNA"/>
</dbReference>
<comment type="similarity">
    <text evidence="1">Belongs to the universal stress protein A family.</text>
</comment>
<dbReference type="Gene3D" id="3.40.50.12370">
    <property type="match status" value="1"/>
</dbReference>
<dbReference type="Pfam" id="PF00582">
    <property type="entry name" value="Usp"/>
    <property type="match status" value="1"/>
</dbReference>
<protein>
    <submittedName>
        <fullName evidence="3">Universal stress protein</fullName>
    </submittedName>
</protein>
<name>A0A9X3F484_9BACT</name>
<dbReference type="CDD" id="cd00293">
    <property type="entry name" value="USP-like"/>
    <property type="match status" value="1"/>
</dbReference>
<dbReference type="PANTHER" id="PTHR46268:SF6">
    <property type="entry name" value="UNIVERSAL STRESS PROTEIN UP12"/>
    <property type="match status" value="1"/>
</dbReference>
<comment type="caution">
    <text evidence="3">The sequence shown here is derived from an EMBL/GenBank/DDBJ whole genome shotgun (WGS) entry which is preliminary data.</text>
</comment>
<dbReference type="Proteomes" id="UP001145087">
    <property type="component" value="Unassembled WGS sequence"/>
</dbReference>
<evidence type="ECO:0000256" key="1">
    <source>
        <dbReference type="ARBA" id="ARBA00008791"/>
    </source>
</evidence>
<dbReference type="InterPro" id="IPR006016">
    <property type="entry name" value="UspA"/>
</dbReference>